<name>A0ABY3SEE8_9BACL</name>
<dbReference type="Proteomes" id="UP001649230">
    <property type="component" value="Chromosome"/>
</dbReference>
<evidence type="ECO:0000256" key="3">
    <source>
        <dbReference type="ARBA" id="ARBA00023125"/>
    </source>
</evidence>
<dbReference type="RefSeq" id="WP_235118713.1">
    <property type="nucleotide sequence ID" value="NZ_CP090978.1"/>
</dbReference>
<keyword evidence="2" id="KW-0805">Transcription regulation</keyword>
<organism evidence="6 7">
    <name type="scientific">Paenibacillus hexagrammi</name>
    <dbReference type="NCBI Taxonomy" id="2908839"/>
    <lineage>
        <taxon>Bacteria</taxon>
        <taxon>Bacillati</taxon>
        <taxon>Bacillota</taxon>
        <taxon>Bacilli</taxon>
        <taxon>Bacillales</taxon>
        <taxon>Paenibacillaceae</taxon>
        <taxon>Paenibacillus</taxon>
    </lineage>
</organism>
<evidence type="ECO:0000256" key="1">
    <source>
        <dbReference type="ARBA" id="ARBA00022491"/>
    </source>
</evidence>
<keyword evidence="4" id="KW-0804">Transcription</keyword>
<dbReference type="InterPro" id="IPR046335">
    <property type="entry name" value="LacI/GalR-like_sensor"/>
</dbReference>
<evidence type="ECO:0000256" key="2">
    <source>
        <dbReference type="ARBA" id="ARBA00023015"/>
    </source>
</evidence>
<dbReference type="Pfam" id="PF13377">
    <property type="entry name" value="Peripla_BP_3"/>
    <property type="match status" value="1"/>
</dbReference>
<dbReference type="SUPFAM" id="SSF47413">
    <property type="entry name" value="lambda repressor-like DNA-binding domains"/>
    <property type="match status" value="1"/>
</dbReference>
<dbReference type="InterPro" id="IPR028082">
    <property type="entry name" value="Peripla_BP_I"/>
</dbReference>
<evidence type="ECO:0000259" key="5">
    <source>
        <dbReference type="PROSITE" id="PS50932"/>
    </source>
</evidence>
<sequence length="346" mass="37812">MKKITLQTIAEHLNVSKALVSKALSNDPAVNDVTKEQIWKTAEELGYRIKSSKKAFPASRTGNLAVLMPRGYMNDIEYWGKVLGGIDAELSKHGFSMLLSGIDTSIPPKEGMPASIHENKADGVIVLGHIPQDYIDDLKARSFPFVLVDTNIQDPTIDHVLANNFIGAYQATNHLIQAGHKNLAFVGDVESAWSFAERLRGFEQAVRTWNEKAPYPVTTVRIEGTGVSGRGNYTSAEFSQTLVGHVRNNPPVTGLFCANDMIAIETQSILAQMGVGCPSEVSIIGFDDLALSELTQPKLTTVKVPKTEMGKTAVELILRRIGDPEGWPELVLLSTFLVERASVQKL</sequence>
<feature type="domain" description="HTH lacI-type" evidence="5">
    <location>
        <begin position="4"/>
        <end position="58"/>
    </location>
</feature>
<dbReference type="PROSITE" id="PS50932">
    <property type="entry name" value="HTH_LACI_2"/>
    <property type="match status" value="1"/>
</dbReference>
<reference evidence="6 7" key="1">
    <citation type="journal article" date="2024" name="Int. J. Syst. Evol. Microbiol.">
        <title>Paenibacillus hexagrammi sp. nov., a novel bacterium isolated from the gut content of Hexagrammos agrammus.</title>
        <authorList>
            <person name="Jung H.K."/>
            <person name="Kim D.G."/>
            <person name="Zin H."/>
            <person name="Park J."/>
            <person name="Jung H."/>
            <person name="Kim Y.O."/>
            <person name="Kong H.J."/>
            <person name="Kim J.W."/>
            <person name="Kim Y.S."/>
        </authorList>
    </citation>
    <scope>NUCLEOTIDE SEQUENCE [LARGE SCALE GENOMIC DNA]</scope>
    <source>
        <strain evidence="6 7">YPD9-1</strain>
    </source>
</reference>
<keyword evidence="3 6" id="KW-0238">DNA-binding</keyword>
<keyword evidence="7" id="KW-1185">Reference proteome</keyword>
<dbReference type="EMBL" id="CP090978">
    <property type="protein sequence ID" value="UJF32369.1"/>
    <property type="molecule type" value="Genomic_DNA"/>
</dbReference>
<keyword evidence="1" id="KW-0678">Repressor</keyword>
<dbReference type="SUPFAM" id="SSF53822">
    <property type="entry name" value="Periplasmic binding protein-like I"/>
    <property type="match status" value="1"/>
</dbReference>
<evidence type="ECO:0000256" key="4">
    <source>
        <dbReference type="ARBA" id="ARBA00023163"/>
    </source>
</evidence>
<proteinExistence type="predicted"/>
<evidence type="ECO:0000313" key="6">
    <source>
        <dbReference type="EMBL" id="UJF32369.1"/>
    </source>
</evidence>
<dbReference type="GO" id="GO:0003677">
    <property type="term" value="F:DNA binding"/>
    <property type="evidence" value="ECO:0007669"/>
    <property type="project" value="UniProtKB-KW"/>
</dbReference>
<dbReference type="Pfam" id="PF00356">
    <property type="entry name" value="LacI"/>
    <property type="match status" value="1"/>
</dbReference>
<gene>
    <name evidence="6" type="ORF">L0M14_22090</name>
</gene>
<accession>A0ABY3SEE8</accession>
<dbReference type="CDD" id="cd01392">
    <property type="entry name" value="HTH_LacI"/>
    <property type="match status" value="1"/>
</dbReference>
<dbReference type="PANTHER" id="PTHR30146:SF148">
    <property type="entry name" value="HTH-TYPE TRANSCRIPTIONAL REPRESSOR PURR-RELATED"/>
    <property type="match status" value="1"/>
</dbReference>
<dbReference type="SMART" id="SM00354">
    <property type="entry name" value="HTH_LACI"/>
    <property type="match status" value="1"/>
</dbReference>
<dbReference type="InterPro" id="IPR010982">
    <property type="entry name" value="Lambda_DNA-bd_dom_sf"/>
</dbReference>
<dbReference type="Gene3D" id="3.40.50.2300">
    <property type="match status" value="2"/>
</dbReference>
<protein>
    <submittedName>
        <fullName evidence="6">LacI family DNA-binding transcriptional regulator</fullName>
    </submittedName>
</protein>
<evidence type="ECO:0000313" key="7">
    <source>
        <dbReference type="Proteomes" id="UP001649230"/>
    </source>
</evidence>
<dbReference type="Gene3D" id="1.10.260.40">
    <property type="entry name" value="lambda repressor-like DNA-binding domains"/>
    <property type="match status" value="1"/>
</dbReference>
<dbReference type="PANTHER" id="PTHR30146">
    <property type="entry name" value="LACI-RELATED TRANSCRIPTIONAL REPRESSOR"/>
    <property type="match status" value="1"/>
</dbReference>
<dbReference type="InterPro" id="IPR000843">
    <property type="entry name" value="HTH_LacI"/>
</dbReference>